<dbReference type="InterPro" id="IPR050638">
    <property type="entry name" value="AA-Vitamin_Transporters"/>
</dbReference>
<evidence type="ECO:0000259" key="7">
    <source>
        <dbReference type="Pfam" id="PF00892"/>
    </source>
</evidence>
<name>A0A1M4ZQ94_9GAMM</name>
<feature type="transmembrane region" description="Helical" evidence="6">
    <location>
        <begin position="150"/>
        <end position="173"/>
    </location>
</feature>
<dbReference type="AlphaFoldDB" id="A0A1M4ZQ94"/>
<feature type="domain" description="EamA" evidence="7">
    <location>
        <begin position="152"/>
        <end position="284"/>
    </location>
</feature>
<gene>
    <name evidence="8" type="ORF">SAMN02745148_02007</name>
</gene>
<comment type="subcellular location">
    <subcellularLocation>
        <location evidence="1">Membrane</location>
        <topology evidence="1">Multi-pass membrane protein</topology>
    </subcellularLocation>
</comment>
<feature type="transmembrane region" description="Helical" evidence="6">
    <location>
        <begin position="127"/>
        <end position="144"/>
    </location>
</feature>
<dbReference type="RefSeq" id="WP_084671390.1">
    <property type="nucleotide sequence ID" value="NZ_FQUJ01000008.1"/>
</dbReference>
<evidence type="ECO:0000256" key="5">
    <source>
        <dbReference type="ARBA" id="ARBA00023136"/>
    </source>
</evidence>
<evidence type="ECO:0000256" key="2">
    <source>
        <dbReference type="ARBA" id="ARBA00007362"/>
    </source>
</evidence>
<dbReference type="OrthoDB" id="5192439at2"/>
<keyword evidence="3 6" id="KW-0812">Transmembrane</keyword>
<sequence>MWRSLPWRLRGYLITGAGVLLLSPDALFVKDTQVDVATFMFWRALLLGLVLALVAGLRYGRELPTAIRACGPAVWWCPLGFAASAWAFVIATRLTAAGNVLVMLNLAPLVAGLIGMLFFGQHLRRQTWVVIVLCVFGASLMAAGEIGQGSALGLIVALIAPVAVAVNTTVASAQRGQSRRGVDTTVILPLGCLAMLLPALLLGGAQIPPTEDFVRLAWMGLVFLPGAYFLIQTGTRYLPGAEVGLVMLLETLIGTLLVWWRVGEAPSALAFVGGGLILSAMLGSSMRDLHRQRRKAAAGAPDPQALLQQEGVRGEHEFVGRGDMPASARWAKAD</sequence>
<dbReference type="EMBL" id="FQUJ01000008">
    <property type="protein sequence ID" value="SHF19967.1"/>
    <property type="molecule type" value="Genomic_DNA"/>
</dbReference>
<organism evidence="8 9">
    <name type="scientific">Modicisalibacter ilicicola DSM 19980</name>
    <dbReference type="NCBI Taxonomy" id="1121942"/>
    <lineage>
        <taxon>Bacteria</taxon>
        <taxon>Pseudomonadati</taxon>
        <taxon>Pseudomonadota</taxon>
        <taxon>Gammaproteobacteria</taxon>
        <taxon>Oceanospirillales</taxon>
        <taxon>Halomonadaceae</taxon>
        <taxon>Modicisalibacter</taxon>
    </lineage>
</organism>
<evidence type="ECO:0000313" key="9">
    <source>
        <dbReference type="Proteomes" id="UP000184346"/>
    </source>
</evidence>
<dbReference type="InterPro" id="IPR000620">
    <property type="entry name" value="EamA_dom"/>
</dbReference>
<accession>A0A1M4ZQ94</accession>
<proteinExistence type="inferred from homology"/>
<comment type="similarity">
    <text evidence="2">Belongs to the EamA transporter family.</text>
</comment>
<keyword evidence="5 6" id="KW-0472">Membrane</keyword>
<dbReference type="STRING" id="1121942.SAMN02745148_02007"/>
<dbReference type="Pfam" id="PF00892">
    <property type="entry name" value="EamA"/>
    <property type="match status" value="2"/>
</dbReference>
<dbReference type="GO" id="GO:0016020">
    <property type="term" value="C:membrane"/>
    <property type="evidence" value="ECO:0007669"/>
    <property type="project" value="UniProtKB-SubCell"/>
</dbReference>
<evidence type="ECO:0000256" key="6">
    <source>
        <dbReference type="SAM" id="Phobius"/>
    </source>
</evidence>
<keyword evidence="4 6" id="KW-1133">Transmembrane helix</keyword>
<dbReference type="InterPro" id="IPR037185">
    <property type="entry name" value="EmrE-like"/>
</dbReference>
<feature type="transmembrane region" description="Helical" evidence="6">
    <location>
        <begin position="100"/>
        <end position="120"/>
    </location>
</feature>
<feature type="transmembrane region" description="Helical" evidence="6">
    <location>
        <begin position="41"/>
        <end position="61"/>
    </location>
</feature>
<reference evidence="8 9" key="1">
    <citation type="submission" date="2016-11" db="EMBL/GenBank/DDBJ databases">
        <authorList>
            <person name="Jaros S."/>
            <person name="Januszkiewicz K."/>
            <person name="Wedrychowicz H."/>
        </authorList>
    </citation>
    <scope>NUCLEOTIDE SEQUENCE [LARGE SCALE GENOMIC DNA]</scope>
    <source>
        <strain evidence="8 9">DSM 19980</strain>
    </source>
</reference>
<feature type="transmembrane region" description="Helical" evidence="6">
    <location>
        <begin position="12"/>
        <end position="29"/>
    </location>
</feature>
<keyword evidence="9" id="KW-1185">Reference proteome</keyword>
<dbReference type="PANTHER" id="PTHR32322">
    <property type="entry name" value="INNER MEMBRANE TRANSPORTER"/>
    <property type="match status" value="1"/>
</dbReference>
<evidence type="ECO:0000313" key="8">
    <source>
        <dbReference type="EMBL" id="SHF19967.1"/>
    </source>
</evidence>
<dbReference type="Proteomes" id="UP000184346">
    <property type="component" value="Unassembled WGS sequence"/>
</dbReference>
<dbReference type="SUPFAM" id="SSF103481">
    <property type="entry name" value="Multidrug resistance efflux transporter EmrE"/>
    <property type="match status" value="2"/>
</dbReference>
<evidence type="ECO:0000256" key="1">
    <source>
        <dbReference type="ARBA" id="ARBA00004141"/>
    </source>
</evidence>
<feature type="transmembrane region" description="Helical" evidence="6">
    <location>
        <begin position="185"/>
        <end position="207"/>
    </location>
</feature>
<protein>
    <submittedName>
        <fullName evidence="8">Permease of the drug/metabolite transporter (DMT) superfamily</fullName>
    </submittedName>
</protein>
<feature type="transmembrane region" description="Helical" evidence="6">
    <location>
        <begin position="73"/>
        <end position="94"/>
    </location>
</feature>
<evidence type="ECO:0000256" key="3">
    <source>
        <dbReference type="ARBA" id="ARBA00022692"/>
    </source>
</evidence>
<feature type="transmembrane region" description="Helical" evidence="6">
    <location>
        <begin position="268"/>
        <end position="286"/>
    </location>
</feature>
<feature type="transmembrane region" description="Helical" evidence="6">
    <location>
        <begin position="243"/>
        <end position="262"/>
    </location>
</feature>
<feature type="transmembrane region" description="Helical" evidence="6">
    <location>
        <begin position="213"/>
        <end position="231"/>
    </location>
</feature>
<evidence type="ECO:0000256" key="4">
    <source>
        <dbReference type="ARBA" id="ARBA00022989"/>
    </source>
</evidence>
<dbReference type="PANTHER" id="PTHR32322:SF2">
    <property type="entry name" value="EAMA DOMAIN-CONTAINING PROTEIN"/>
    <property type="match status" value="1"/>
</dbReference>
<feature type="domain" description="EamA" evidence="7">
    <location>
        <begin position="33"/>
        <end position="141"/>
    </location>
</feature>